<protein>
    <submittedName>
        <fullName evidence="5">Transporter substrate-binding domain-containing protein</fullName>
    </submittedName>
</protein>
<dbReference type="KEGG" id="vos:KNV97_12535"/>
<keyword evidence="2 3" id="KW-0732">Signal</keyword>
<evidence type="ECO:0000313" key="6">
    <source>
        <dbReference type="Proteomes" id="UP000694232"/>
    </source>
</evidence>
<dbReference type="InterPro" id="IPR001638">
    <property type="entry name" value="Solute-binding_3/MltF_N"/>
</dbReference>
<feature type="domain" description="Solute-binding protein family 3/N-terminal" evidence="4">
    <location>
        <begin position="26"/>
        <end position="262"/>
    </location>
</feature>
<gene>
    <name evidence="5" type="ORF">KNV97_12535</name>
</gene>
<evidence type="ECO:0000256" key="1">
    <source>
        <dbReference type="ARBA" id="ARBA00010333"/>
    </source>
</evidence>
<dbReference type="PANTHER" id="PTHR35936">
    <property type="entry name" value="MEMBRANE-BOUND LYTIC MUREIN TRANSGLYCOSYLASE F"/>
    <property type="match status" value="1"/>
</dbReference>
<dbReference type="RefSeq" id="WP_136484151.1">
    <property type="nucleotide sequence ID" value="NZ_CP076643.1"/>
</dbReference>
<dbReference type="PANTHER" id="PTHR35936:SF25">
    <property type="entry name" value="ABC TRANSPORTER SUBSTRATE-BINDING PROTEIN"/>
    <property type="match status" value="1"/>
</dbReference>
<reference evidence="5" key="1">
    <citation type="submission" date="2021-06" db="EMBL/GenBank/DDBJ databases">
        <title>Vibrio nov. sp., novel gut bacterium isolated from Yellow Sea oyster.</title>
        <authorList>
            <person name="Muhammad N."/>
            <person name="Nguyen T.H."/>
            <person name="Lee Y.-J."/>
            <person name="Ko J."/>
            <person name="Kim S.-G."/>
        </authorList>
    </citation>
    <scope>NUCLEOTIDE SEQUENCE</scope>
    <source>
        <strain evidence="5">OG9-811</strain>
    </source>
</reference>
<dbReference type="SUPFAM" id="SSF53850">
    <property type="entry name" value="Periplasmic binding protein-like II"/>
    <property type="match status" value="1"/>
</dbReference>
<dbReference type="Pfam" id="PF00497">
    <property type="entry name" value="SBP_bac_3"/>
    <property type="match status" value="1"/>
</dbReference>
<dbReference type="AlphaFoldDB" id="A0A975YPP8"/>
<feature type="signal peptide" evidence="3">
    <location>
        <begin position="1"/>
        <end position="18"/>
    </location>
</feature>
<dbReference type="SMART" id="SM00062">
    <property type="entry name" value="PBPb"/>
    <property type="match status" value="1"/>
</dbReference>
<organism evidence="5 6">
    <name type="scientific">Vibrio ostreae</name>
    <dbReference type="NCBI Taxonomy" id="2841925"/>
    <lineage>
        <taxon>Bacteria</taxon>
        <taxon>Pseudomonadati</taxon>
        <taxon>Pseudomonadota</taxon>
        <taxon>Gammaproteobacteria</taxon>
        <taxon>Vibrionales</taxon>
        <taxon>Vibrionaceae</taxon>
        <taxon>Vibrio</taxon>
    </lineage>
</organism>
<evidence type="ECO:0000256" key="2">
    <source>
        <dbReference type="ARBA" id="ARBA00022729"/>
    </source>
</evidence>
<accession>A0A975YPP8</accession>
<evidence type="ECO:0000256" key="3">
    <source>
        <dbReference type="SAM" id="SignalP"/>
    </source>
</evidence>
<comment type="similarity">
    <text evidence="1">Belongs to the bacterial solute-binding protein 3 family.</text>
</comment>
<dbReference type="Gene3D" id="3.40.190.10">
    <property type="entry name" value="Periplasmic binding protein-like II"/>
    <property type="match status" value="2"/>
</dbReference>
<evidence type="ECO:0000259" key="4">
    <source>
        <dbReference type="SMART" id="SM00062"/>
    </source>
</evidence>
<dbReference type="Proteomes" id="UP000694232">
    <property type="component" value="Chromosome 1"/>
</dbReference>
<dbReference type="EMBL" id="CP076643">
    <property type="protein sequence ID" value="QXO19023.1"/>
    <property type="molecule type" value="Genomic_DNA"/>
</dbReference>
<evidence type="ECO:0000313" key="5">
    <source>
        <dbReference type="EMBL" id="QXO19023.1"/>
    </source>
</evidence>
<keyword evidence="6" id="KW-1185">Reference proteome</keyword>
<sequence>MKTLLAFVCLLLIPLAQANHFDHNRTYRACGLPIYPPISWVDNHQVKGVGAHLLQQLFQRFNLTLSFEQDFNWQRCLKEMELGHIDIATAMYKVAGRQNYNHYLSTPIVKEPIVLFYNRQHPQKFSQLSDLKGKTLGVILGDSYGDEMDDWIARHMQVDYVSSGEQNFAKLLRGRIDMMPLGRYGGQLQNERLGYQDIIVPLERPLTTDYWYIAIAKKSPLSAHLTELDQALQQITRQTDIGELMAQYAEQYRISTRYGGAHD</sequence>
<proteinExistence type="inferred from homology"/>
<feature type="chain" id="PRO_5038076781" evidence="3">
    <location>
        <begin position="19"/>
        <end position="263"/>
    </location>
</feature>
<name>A0A975YPP8_9VIBR</name>